<dbReference type="InterPro" id="IPR001680">
    <property type="entry name" value="WD40_rpt"/>
</dbReference>
<dbReference type="InterPro" id="IPR050687">
    <property type="entry name" value="Dynein_IC"/>
</dbReference>
<dbReference type="PANTHER" id="PTHR12442:SF5">
    <property type="entry name" value="DYNEIN AXONEMAL INTERMEDIATE CHAIN 3"/>
    <property type="match status" value="1"/>
</dbReference>
<feature type="compositionally biased region" description="Basic and acidic residues" evidence="5">
    <location>
        <begin position="916"/>
        <end position="941"/>
    </location>
</feature>
<keyword evidence="2" id="KW-0963">Cytoplasm</keyword>
<dbReference type="InterPro" id="IPR015943">
    <property type="entry name" value="WD40/YVTN_repeat-like_dom_sf"/>
</dbReference>
<evidence type="ECO:0000256" key="2">
    <source>
        <dbReference type="ARBA" id="ARBA00022490"/>
    </source>
</evidence>
<evidence type="ECO:0000256" key="5">
    <source>
        <dbReference type="SAM" id="MobiDB-lite"/>
    </source>
</evidence>
<dbReference type="PANTHER" id="PTHR12442">
    <property type="entry name" value="DYNEIN INTERMEDIATE CHAIN"/>
    <property type="match status" value="1"/>
</dbReference>
<keyword evidence="7" id="KW-1185">Reference proteome</keyword>
<proteinExistence type="predicted"/>
<keyword evidence="3" id="KW-0853">WD repeat</keyword>
<gene>
    <name evidence="6" type="ORF">NQ318_001935</name>
</gene>
<evidence type="ECO:0008006" key="8">
    <source>
        <dbReference type="Google" id="ProtNLM"/>
    </source>
</evidence>
<evidence type="ECO:0000256" key="1">
    <source>
        <dbReference type="ARBA" id="ARBA00004496"/>
    </source>
</evidence>
<dbReference type="Proteomes" id="UP001162162">
    <property type="component" value="Unassembled WGS sequence"/>
</dbReference>
<evidence type="ECO:0000256" key="3">
    <source>
        <dbReference type="ARBA" id="ARBA00022574"/>
    </source>
</evidence>
<organism evidence="6 7">
    <name type="scientific">Aromia moschata</name>
    <dbReference type="NCBI Taxonomy" id="1265417"/>
    <lineage>
        <taxon>Eukaryota</taxon>
        <taxon>Metazoa</taxon>
        <taxon>Ecdysozoa</taxon>
        <taxon>Arthropoda</taxon>
        <taxon>Hexapoda</taxon>
        <taxon>Insecta</taxon>
        <taxon>Pterygota</taxon>
        <taxon>Neoptera</taxon>
        <taxon>Endopterygota</taxon>
        <taxon>Coleoptera</taxon>
        <taxon>Polyphaga</taxon>
        <taxon>Cucujiformia</taxon>
        <taxon>Chrysomeloidea</taxon>
        <taxon>Cerambycidae</taxon>
        <taxon>Cerambycinae</taxon>
        <taxon>Callichromatini</taxon>
        <taxon>Aromia</taxon>
    </lineage>
</organism>
<comment type="subcellular location">
    <subcellularLocation>
        <location evidence="1">Cytoplasm</location>
    </subcellularLocation>
</comment>
<reference evidence="6" key="1">
    <citation type="journal article" date="2023" name="Insect Mol. Biol.">
        <title>Genome sequencing provides insights into the evolution of gene families encoding plant cell wall-degrading enzymes in longhorned beetles.</title>
        <authorList>
            <person name="Shin N.R."/>
            <person name="Okamura Y."/>
            <person name="Kirsch R."/>
            <person name="Pauchet Y."/>
        </authorList>
    </citation>
    <scope>NUCLEOTIDE SEQUENCE</scope>
    <source>
        <strain evidence="6">AMC_N1</strain>
    </source>
</reference>
<dbReference type="GO" id="GO:0036156">
    <property type="term" value="C:inner dynein arm"/>
    <property type="evidence" value="ECO:0007669"/>
    <property type="project" value="TreeGrafter"/>
</dbReference>
<feature type="region of interest" description="Disordered" evidence="5">
    <location>
        <begin position="916"/>
        <end position="945"/>
    </location>
</feature>
<keyword evidence="4" id="KW-0677">Repeat</keyword>
<evidence type="ECO:0000313" key="7">
    <source>
        <dbReference type="Proteomes" id="UP001162162"/>
    </source>
</evidence>
<evidence type="ECO:0000313" key="6">
    <source>
        <dbReference type="EMBL" id="KAJ8957937.1"/>
    </source>
</evidence>
<dbReference type="Gene3D" id="2.130.10.10">
    <property type="entry name" value="YVTN repeat-like/Quinoprotein amine dehydrogenase"/>
    <property type="match status" value="1"/>
</dbReference>
<dbReference type="SUPFAM" id="SSF50978">
    <property type="entry name" value="WD40 repeat-like"/>
    <property type="match status" value="1"/>
</dbReference>
<dbReference type="SMART" id="SM00320">
    <property type="entry name" value="WD40"/>
    <property type="match status" value="3"/>
</dbReference>
<name>A0AAV8Z1N2_9CUCU</name>
<comment type="caution">
    <text evidence="6">The sequence shown here is derived from an EMBL/GenBank/DDBJ whole genome shotgun (WGS) entry which is preliminary data.</text>
</comment>
<dbReference type="InterPro" id="IPR036322">
    <property type="entry name" value="WD40_repeat_dom_sf"/>
</dbReference>
<dbReference type="GO" id="GO:0045503">
    <property type="term" value="F:dynein light chain binding"/>
    <property type="evidence" value="ECO:0007669"/>
    <property type="project" value="TreeGrafter"/>
</dbReference>
<protein>
    <recommendedName>
        <fullName evidence="8">WD repeat-containing protein 63</fullName>
    </recommendedName>
</protein>
<evidence type="ECO:0000256" key="4">
    <source>
        <dbReference type="ARBA" id="ARBA00022737"/>
    </source>
</evidence>
<feature type="region of interest" description="Disordered" evidence="5">
    <location>
        <begin position="1096"/>
        <end position="1160"/>
    </location>
</feature>
<accession>A0AAV8Z1N2</accession>
<dbReference type="EMBL" id="JAPWTK010000020">
    <property type="protein sequence ID" value="KAJ8957937.1"/>
    <property type="molecule type" value="Genomic_DNA"/>
</dbReference>
<dbReference type="GO" id="GO:0045504">
    <property type="term" value="F:dynein heavy chain binding"/>
    <property type="evidence" value="ECO:0007669"/>
    <property type="project" value="TreeGrafter"/>
</dbReference>
<dbReference type="AlphaFoldDB" id="A0AAV8Z1N2"/>
<dbReference type="GO" id="GO:0036159">
    <property type="term" value="P:inner dynein arm assembly"/>
    <property type="evidence" value="ECO:0007669"/>
    <property type="project" value="TreeGrafter"/>
</dbReference>
<dbReference type="GO" id="GO:0060294">
    <property type="term" value="P:cilium movement involved in cell motility"/>
    <property type="evidence" value="ECO:0007669"/>
    <property type="project" value="TreeGrafter"/>
</dbReference>
<sequence>MEDTPSASTVGTATQPSSTALIAAAQASVTAMLQAKQSATAAALEAKAQKKKKKKRDKKRINLFDLPGVHKIVLSEKAQKSIGSEGWAMRKFYPKVSSLMFTYCSCVAGDTVTSEKPWMFVDKEMLTDNLEFHEESSEFLPLKNEIIKYPRKQILIGYIPDESRDYDEFHICVTEQATDIVNDIIEKMKKEQEERLFNSINKVVREWVPQGTEEEVNDGIIKNNRPLIEVEVESKYPIFSSKIRFRLVNAEQRRDGYMELKCTEADAAVNVQKSRIDAYVQVAPQFIEAEAQTHCPYPKNSSTEYRYEVQGDPDKIFEKCTPSIVKYANEHMDDVADMLTVNGVINLYTDDYAALCTDPLSKKARSTAIETVKEHTLFIDVDICKGKMAADAAWHPMWTGTVAIAYADMAPNIYYNGPCNDDTVSRSVYERNPVLIWSTKDVLQPKLILETPREAYKLSFCPFDENILVGGLSNGQVIIWDIRNKLNKVEEIGGAYHGAAEVSGTHELSDGLDEEHTRLGPSEAYRCVGSKILAYHLHHRYSLSELPSGITWMSPFHEFNRQGKIEEIPEQSKSTSMQFITCSTDGTILIWDLLKKPKVERGGFKVRKLRRLSRKPSALLVDVSPFKILHLNLRPIYMLKVPKGDDKIRRTVMTGCAATYCPMKYVEVKPVKGRKTTYMDRILYKPVLQRNYSREPPQLCIHIGSVTGDCMHVAWEGQDFESGEIVNSEFTETLSMGKYHDGPVHSIDQSPKTKALLTVGGKIFAIWRDDFKDRPVLWRRSKLIYTSGQWNPFEPYMLKNQIINGDVETWIMSSSSKYPISTLTYSSEYLTFSTIHPRRLKINIYAATDRQGVFRLYDLTEDSVGAAAVESKVRAFNEFLDREVERKKEFIAWQTGWNKKYASWIQAREEAEREAIRREEEARKEKEAQQQLEEAKPERPKGPQPGDFVEMIKEHRKHELETRIRKTIITKKQLDTKELEKRREPLQKLEEENELKKRKQKKRLKEGETIFRDTVAMLFPEVVREKPIPPPNPYAGGDAPEKMAACYAEYPVIAAEAYDYIDSHPYVYEYSWKKMMEGKPARSDILLPRITHTGEKRRQSLQQFSSSHHARHAQKKLLRDLEEMAGYQSAPEPPKIIQVAREDDEDDFPFVTEGTETEPE</sequence>